<dbReference type="EMBL" id="GBXM01042724">
    <property type="protein sequence ID" value="JAH65853.1"/>
    <property type="molecule type" value="Transcribed_RNA"/>
</dbReference>
<dbReference type="AlphaFoldDB" id="A0A0E9ULN0"/>
<proteinExistence type="predicted"/>
<sequence>MIISVPLDSSLCQCFCNGSSKQECKTYGKQKVANVTCMTVLLIIILHISKCLPHTMPVVRDLNAVTRALSGLCRCMLRWCRMTLADRV</sequence>
<name>A0A0E9ULN0_ANGAN</name>
<reference evidence="1" key="2">
    <citation type="journal article" date="2015" name="Fish Shellfish Immunol.">
        <title>Early steps in the European eel (Anguilla anguilla)-Vibrio vulnificus interaction in the gills: Role of the RtxA13 toxin.</title>
        <authorList>
            <person name="Callol A."/>
            <person name="Pajuelo D."/>
            <person name="Ebbesson L."/>
            <person name="Teles M."/>
            <person name="MacKenzie S."/>
            <person name="Amaro C."/>
        </authorList>
    </citation>
    <scope>NUCLEOTIDE SEQUENCE</scope>
</reference>
<accession>A0A0E9ULN0</accession>
<protein>
    <submittedName>
        <fullName evidence="1">Uncharacterized protein</fullName>
    </submittedName>
</protein>
<organism evidence="1">
    <name type="scientific">Anguilla anguilla</name>
    <name type="common">European freshwater eel</name>
    <name type="synonym">Muraena anguilla</name>
    <dbReference type="NCBI Taxonomy" id="7936"/>
    <lineage>
        <taxon>Eukaryota</taxon>
        <taxon>Metazoa</taxon>
        <taxon>Chordata</taxon>
        <taxon>Craniata</taxon>
        <taxon>Vertebrata</taxon>
        <taxon>Euteleostomi</taxon>
        <taxon>Actinopterygii</taxon>
        <taxon>Neopterygii</taxon>
        <taxon>Teleostei</taxon>
        <taxon>Anguilliformes</taxon>
        <taxon>Anguillidae</taxon>
        <taxon>Anguilla</taxon>
    </lineage>
</organism>
<evidence type="ECO:0000313" key="1">
    <source>
        <dbReference type="EMBL" id="JAH65853.1"/>
    </source>
</evidence>
<reference evidence="1" key="1">
    <citation type="submission" date="2014-11" db="EMBL/GenBank/DDBJ databases">
        <authorList>
            <person name="Amaro Gonzalez C."/>
        </authorList>
    </citation>
    <scope>NUCLEOTIDE SEQUENCE</scope>
</reference>